<accession>A0ABT8AUC3</accession>
<sequence>MSTPPPGKRFSAGQSGNPGGRPRIPDDVKALARSYTREAVETAAEIMRNPEETGTARMSAINTILDRGWGKAPQHISVDNTGDLSDAELRTELAAAVAELRRVGLDPEGEDPAGGSGPAPTAH</sequence>
<evidence type="ECO:0000256" key="1">
    <source>
        <dbReference type="SAM" id="MobiDB-lite"/>
    </source>
</evidence>
<evidence type="ECO:0000259" key="2">
    <source>
        <dbReference type="Pfam" id="PF18932"/>
    </source>
</evidence>
<comment type="caution">
    <text evidence="3">The sequence shown here is derived from an EMBL/GenBank/DDBJ whole genome shotgun (WGS) entry which is preliminary data.</text>
</comment>
<evidence type="ECO:0000313" key="4">
    <source>
        <dbReference type="Proteomes" id="UP001244297"/>
    </source>
</evidence>
<name>A0ABT8AUC3_9HYPH</name>
<keyword evidence="4" id="KW-1185">Reference proteome</keyword>
<evidence type="ECO:0000313" key="3">
    <source>
        <dbReference type="EMBL" id="MDN3572939.1"/>
    </source>
</evidence>
<dbReference type="Pfam" id="PF18932">
    <property type="entry name" value="DUF5681"/>
    <property type="match status" value="1"/>
</dbReference>
<organism evidence="3 4">
    <name type="scientific">Methylobacterium longum</name>
    <dbReference type="NCBI Taxonomy" id="767694"/>
    <lineage>
        <taxon>Bacteria</taxon>
        <taxon>Pseudomonadati</taxon>
        <taxon>Pseudomonadota</taxon>
        <taxon>Alphaproteobacteria</taxon>
        <taxon>Hyphomicrobiales</taxon>
        <taxon>Methylobacteriaceae</taxon>
        <taxon>Methylobacterium</taxon>
    </lineage>
</organism>
<reference evidence="4" key="1">
    <citation type="journal article" date="2019" name="Int. J. Syst. Evol. Microbiol.">
        <title>The Global Catalogue of Microorganisms (GCM) 10K type strain sequencing project: providing services to taxonomists for standard genome sequencing and annotation.</title>
        <authorList>
            <consortium name="The Broad Institute Genomics Platform"/>
            <consortium name="The Broad Institute Genome Sequencing Center for Infectious Disease"/>
            <person name="Wu L."/>
            <person name="Ma J."/>
        </authorList>
    </citation>
    <scope>NUCLEOTIDE SEQUENCE [LARGE SCALE GENOMIC DNA]</scope>
    <source>
        <strain evidence="4">CECT 7806</strain>
    </source>
</reference>
<protein>
    <submittedName>
        <fullName evidence="3">DUF5681 domain-containing protein</fullName>
    </submittedName>
</protein>
<feature type="region of interest" description="Disordered" evidence="1">
    <location>
        <begin position="1"/>
        <end position="26"/>
    </location>
</feature>
<proteinExistence type="predicted"/>
<feature type="domain" description="DUF5681" evidence="2">
    <location>
        <begin position="8"/>
        <end position="64"/>
    </location>
</feature>
<feature type="region of interest" description="Disordered" evidence="1">
    <location>
        <begin position="103"/>
        <end position="123"/>
    </location>
</feature>
<dbReference type="EMBL" id="JAUFPT010000063">
    <property type="protein sequence ID" value="MDN3572939.1"/>
    <property type="molecule type" value="Genomic_DNA"/>
</dbReference>
<dbReference type="InterPro" id="IPR043736">
    <property type="entry name" value="DUF5681"/>
</dbReference>
<dbReference type="RefSeq" id="WP_238293046.1">
    <property type="nucleotide sequence ID" value="NZ_BPQS01000062.1"/>
</dbReference>
<gene>
    <name evidence="3" type="ORF">QWZ18_20205</name>
</gene>
<dbReference type="Proteomes" id="UP001244297">
    <property type="component" value="Unassembled WGS sequence"/>
</dbReference>